<keyword evidence="6" id="KW-0723">Serine/threonine-protein kinase</keyword>
<evidence type="ECO:0000256" key="9">
    <source>
        <dbReference type="ARBA" id="ARBA00022777"/>
    </source>
</evidence>
<dbReference type="Pfam" id="PF00069">
    <property type="entry name" value="Pkinase"/>
    <property type="match status" value="1"/>
</dbReference>
<evidence type="ECO:0000256" key="1">
    <source>
        <dbReference type="ARBA" id="ARBA00004187"/>
    </source>
</evidence>
<dbReference type="GO" id="GO:0016324">
    <property type="term" value="C:apical plasma membrane"/>
    <property type="evidence" value="ECO:0007669"/>
    <property type="project" value="UniProtKB-SubCell"/>
</dbReference>
<gene>
    <name evidence="20" type="primary">LOC100185876</name>
</gene>
<sequence length="991" mass="111451">MTDFSELHDQCSMSETFAIFKHYQNRLQGIYEDTVSLLNENPSIGLQEHLSECLSLSTFQSTLFDKFSIHILGDSYAAKCQCLNWLLGENVLPDNCEWMQSEYPVTVKHGSKPQLAVTLPDSYVIPVDGNFKCIPDVRSYLHDLPVKCSIQTSNPFESIFMDTSESGMEATPESGMEILMENLLLNSGLQVVLHSNTKETTTENDGLPLKEWLQSLCDDTIPIFVYVLTSEMSQQSIADLKALKTTAGDIPILFWVSESDISQRFLHRRSVDSDDSKDGCETSMIFPDAFALLSSVPTAPVLAKHVVKSTPAKVNCSSNTKDYRTSGSHHVTYKSSQLGTPCLCNMNISTEYIKKRLHSLDFHVSCAKCVTYMGNCHWLPKKSESEDSSSFLSTDETIECSVPTVLSSFIRRVALHCLVLASTVLNRFHCEILDETISKVYSLSRDVLITPKRIAYAQNQEQQLFDKLLVIATHNQMEIMKIISSVKEECSGRITQLAGDYDIQASCMANGDNGVNDVSATTRNIQNFVLQHVKTASAEKLNNNINVLRDSFTGTLSRCLHHLESFDEDEFDTRTAAETSLHLKMILNAAYNVDISIQSSSSLLANVLDKIRQILHTLSWRDAKVMDSAWKCKVAQDVLGNLCESRLAKNMCSQFRDQLSVAHESFVSALRQLELRIHSRLEREEALKHHASKVLSPKIAQLALQSRSLIDELQYGIPKTGKEIGRGMYGVVFTCSSWSSSIARRKKCAVKSVVPQDEKHWNDLALEFYYSICLPPHPRIVELYGSVIDESYGGPSSDQNAVMLIMERMQRDLHSALKRGLSEQERMQIGLDVIEGIRYLHSQGLVHRDIKLKNILMDQHNRAKISDLGFCKPSAMMSGSIVGTPIHMPPELFSGQYDNSVDVYAFGILFWHLCAASVRLPKNYRNCISKDHLWTAVRKGTRPERLSVFRDDCWVIMSECWQQDPMRRPLPGILHARLSNIINGATAVNYN</sequence>
<dbReference type="GO" id="GO:0004713">
    <property type="term" value="F:protein tyrosine kinase activity"/>
    <property type="evidence" value="ECO:0007669"/>
    <property type="project" value="UniProtKB-KW"/>
</dbReference>
<evidence type="ECO:0000256" key="13">
    <source>
        <dbReference type="ARBA" id="ARBA00041268"/>
    </source>
</evidence>
<dbReference type="EMBL" id="LR787102">
    <property type="protein sequence ID" value="CAB3262964.1"/>
    <property type="molecule type" value="mRNA"/>
</dbReference>
<dbReference type="GO" id="GO:0043066">
    <property type="term" value="P:negative regulation of apoptotic process"/>
    <property type="evidence" value="ECO:0007669"/>
    <property type="project" value="TreeGrafter"/>
</dbReference>
<dbReference type="Gene3D" id="1.10.510.10">
    <property type="entry name" value="Transferase(Phosphotransferase) domain 1"/>
    <property type="match status" value="1"/>
</dbReference>
<comment type="subcellular location">
    <subcellularLocation>
        <location evidence="2">Apical cell membrane</location>
    </subcellularLocation>
    <subcellularLocation>
        <location evidence="1">Basolateral cell membrane</location>
    </subcellularLocation>
    <subcellularLocation>
        <location evidence="3">Cytoplasm</location>
    </subcellularLocation>
</comment>
<evidence type="ECO:0000256" key="17">
    <source>
        <dbReference type="ARBA" id="ARBA00051680"/>
    </source>
</evidence>
<dbReference type="SMART" id="SM00220">
    <property type="entry name" value="S_TKc"/>
    <property type="match status" value="1"/>
</dbReference>
<dbReference type="InterPro" id="IPR051302">
    <property type="entry name" value="Dual_SerThr-Tyr_Kinase"/>
</dbReference>
<evidence type="ECO:0000256" key="12">
    <source>
        <dbReference type="ARBA" id="ARBA00040421"/>
    </source>
</evidence>
<accession>A0A6F9DHM2</accession>
<evidence type="ECO:0000259" key="19">
    <source>
        <dbReference type="PROSITE" id="PS50011"/>
    </source>
</evidence>
<keyword evidence="7" id="KW-0808">Transferase</keyword>
<dbReference type="InterPro" id="IPR017441">
    <property type="entry name" value="Protein_kinase_ATP_BS"/>
</dbReference>
<comment type="catalytic activity">
    <reaction evidence="17">
        <text>L-tyrosyl-[protein] + ATP = O-phospho-L-tyrosyl-[protein] + ADP + H(+)</text>
        <dbReference type="Rhea" id="RHEA:10596"/>
        <dbReference type="Rhea" id="RHEA-COMP:10136"/>
        <dbReference type="Rhea" id="RHEA-COMP:20101"/>
        <dbReference type="ChEBI" id="CHEBI:15378"/>
        <dbReference type="ChEBI" id="CHEBI:30616"/>
        <dbReference type="ChEBI" id="CHEBI:46858"/>
        <dbReference type="ChEBI" id="CHEBI:61978"/>
        <dbReference type="ChEBI" id="CHEBI:456216"/>
        <dbReference type="EC" id="2.7.12.1"/>
    </reaction>
</comment>
<dbReference type="InterPro" id="IPR000719">
    <property type="entry name" value="Prot_kinase_dom"/>
</dbReference>
<dbReference type="InterPro" id="IPR011009">
    <property type="entry name" value="Kinase-like_dom_sf"/>
</dbReference>
<name>A0A6F9DHM2_9ASCI</name>
<dbReference type="GO" id="GO:0004712">
    <property type="term" value="F:protein serine/threonine/tyrosine kinase activity"/>
    <property type="evidence" value="ECO:0007669"/>
    <property type="project" value="UniProtKB-EC"/>
</dbReference>
<dbReference type="GO" id="GO:0044344">
    <property type="term" value="P:cellular response to fibroblast growth factor stimulus"/>
    <property type="evidence" value="ECO:0007669"/>
    <property type="project" value="TreeGrafter"/>
</dbReference>
<evidence type="ECO:0000256" key="3">
    <source>
        <dbReference type="ARBA" id="ARBA00004496"/>
    </source>
</evidence>
<dbReference type="PANTHER" id="PTHR46392:SF1">
    <property type="entry name" value="DUAL SERINE_THREONINE AND TYROSINE PROTEIN KINASE"/>
    <property type="match status" value="1"/>
</dbReference>
<dbReference type="PROSITE" id="PS00108">
    <property type="entry name" value="PROTEIN_KINASE_ST"/>
    <property type="match status" value="1"/>
</dbReference>
<evidence type="ECO:0000256" key="11">
    <source>
        <dbReference type="ARBA" id="ARBA00023137"/>
    </source>
</evidence>
<evidence type="ECO:0000313" key="20">
    <source>
        <dbReference type="EMBL" id="CAB3262964.1"/>
    </source>
</evidence>
<dbReference type="AlphaFoldDB" id="A0A6F9DHM2"/>
<evidence type="ECO:0000256" key="14">
    <source>
        <dbReference type="ARBA" id="ARBA00042638"/>
    </source>
</evidence>
<keyword evidence="11" id="KW-0829">Tyrosine-protein kinase</keyword>
<evidence type="ECO:0000256" key="16">
    <source>
        <dbReference type="ARBA" id="ARBA00049308"/>
    </source>
</evidence>
<proteinExistence type="evidence at transcript level"/>
<dbReference type="EC" id="2.7.12.1" evidence="4"/>
<feature type="binding site" evidence="18">
    <location>
        <position position="751"/>
    </location>
    <ligand>
        <name>ATP</name>
        <dbReference type="ChEBI" id="CHEBI:30616"/>
    </ligand>
</feature>
<dbReference type="GO" id="GO:0004674">
    <property type="term" value="F:protein serine/threonine kinase activity"/>
    <property type="evidence" value="ECO:0007669"/>
    <property type="project" value="UniProtKB-KW"/>
</dbReference>
<evidence type="ECO:0000256" key="10">
    <source>
        <dbReference type="ARBA" id="ARBA00022840"/>
    </source>
</evidence>
<evidence type="ECO:0000256" key="15">
    <source>
        <dbReference type="ARBA" id="ARBA00049003"/>
    </source>
</evidence>
<evidence type="ECO:0000256" key="2">
    <source>
        <dbReference type="ARBA" id="ARBA00004221"/>
    </source>
</evidence>
<evidence type="ECO:0000256" key="18">
    <source>
        <dbReference type="PROSITE-ProRule" id="PRU10141"/>
    </source>
</evidence>
<dbReference type="GO" id="GO:0070374">
    <property type="term" value="P:positive regulation of ERK1 and ERK2 cascade"/>
    <property type="evidence" value="ECO:0007669"/>
    <property type="project" value="TreeGrafter"/>
</dbReference>
<evidence type="ECO:0000256" key="6">
    <source>
        <dbReference type="ARBA" id="ARBA00022527"/>
    </source>
</evidence>
<keyword evidence="9" id="KW-0418">Kinase</keyword>
<dbReference type="InterPro" id="IPR008271">
    <property type="entry name" value="Ser/Thr_kinase_AS"/>
</dbReference>
<dbReference type="SUPFAM" id="SSF56112">
    <property type="entry name" value="Protein kinase-like (PK-like)"/>
    <property type="match status" value="1"/>
</dbReference>
<feature type="domain" description="Protein kinase" evidence="19">
    <location>
        <begin position="718"/>
        <end position="978"/>
    </location>
</feature>
<dbReference type="GO" id="GO:0005737">
    <property type="term" value="C:cytoplasm"/>
    <property type="evidence" value="ECO:0007669"/>
    <property type="project" value="UniProtKB-SubCell"/>
</dbReference>
<comment type="catalytic activity">
    <reaction evidence="16">
        <text>L-threonyl-[protein] + ATP = O-phospho-L-threonyl-[protein] + ADP + H(+)</text>
        <dbReference type="Rhea" id="RHEA:46608"/>
        <dbReference type="Rhea" id="RHEA-COMP:11060"/>
        <dbReference type="Rhea" id="RHEA-COMP:11605"/>
        <dbReference type="ChEBI" id="CHEBI:15378"/>
        <dbReference type="ChEBI" id="CHEBI:30013"/>
        <dbReference type="ChEBI" id="CHEBI:30616"/>
        <dbReference type="ChEBI" id="CHEBI:61977"/>
        <dbReference type="ChEBI" id="CHEBI:456216"/>
        <dbReference type="EC" id="2.7.12.1"/>
    </reaction>
</comment>
<evidence type="ECO:0000256" key="7">
    <source>
        <dbReference type="ARBA" id="ARBA00022679"/>
    </source>
</evidence>
<dbReference type="GO" id="GO:0005524">
    <property type="term" value="F:ATP binding"/>
    <property type="evidence" value="ECO:0007669"/>
    <property type="project" value="UniProtKB-UniRule"/>
</dbReference>
<keyword evidence="5" id="KW-0963">Cytoplasm</keyword>
<keyword evidence="8 18" id="KW-0547">Nucleotide-binding</keyword>
<reference evidence="20" key="1">
    <citation type="submission" date="2020-04" db="EMBL/GenBank/DDBJ databases">
        <authorList>
            <person name="Neveu A P."/>
        </authorList>
    </citation>
    <scope>NUCLEOTIDE SEQUENCE</scope>
    <source>
        <tissue evidence="20">Whole embryo</tissue>
    </source>
</reference>
<dbReference type="PROSITE" id="PS50011">
    <property type="entry name" value="PROTEIN_KINASE_DOM"/>
    <property type="match status" value="1"/>
</dbReference>
<dbReference type="GO" id="GO:0016323">
    <property type="term" value="C:basolateral plasma membrane"/>
    <property type="evidence" value="ECO:0007669"/>
    <property type="project" value="UniProtKB-SubCell"/>
</dbReference>
<dbReference type="PROSITE" id="PS00107">
    <property type="entry name" value="PROTEIN_KINASE_ATP"/>
    <property type="match status" value="1"/>
</dbReference>
<protein>
    <recommendedName>
        <fullName evidence="12">Dual serine/threonine and tyrosine protein kinase</fullName>
        <ecNumber evidence="4">2.7.12.1</ecNumber>
    </recommendedName>
    <alternativeName>
        <fullName evidence="14">Dusty protein kinase</fullName>
    </alternativeName>
    <alternativeName>
        <fullName evidence="13">Receptor-interacting serine/threonine-protein kinase 5</fullName>
    </alternativeName>
</protein>
<keyword evidence="10 18" id="KW-0067">ATP-binding</keyword>
<evidence type="ECO:0000256" key="8">
    <source>
        <dbReference type="ARBA" id="ARBA00022741"/>
    </source>
</evidence>
<comment type="catalytic activity">
    <reaction evidence="15">
        <text>L-seryl-[protein] + ATP = O-phospho-L-seryl-[protein] + ADP + H(+)</text>
        <dbReference type="Rhea" id="RHEA:17989"/>
        <dbReference type="Rhea" id="RHEA-COMP:9863"/>
        <dbReference type="Rhea" id="RHEA-COMP:11604"/>
        <dbReference type="ChEBI" id="CHEBI:15378"/>
        <dbReference type="ChEBI" id="CHEBI:29999"/>
        <dbReference type="ChEBI" id="CHEBI:30616"/>
        <dbReference type="ChEBI" id="CHEBI:83421"/>
        <dbReference type="ChEBI" id="CHEBI:456216"/>
        <dbReference type="EC" id="2.7.12.1"/>
    </reaction>
</comment>
<dbReference type="GO" id="GO:0045743">
    <property type="term" value="P:positive regulation of fibroblast growth factor receptor signaling pathway"/>
    <property type="evidence" value="ECO:0007669"/>
    <property type="project" value="TreeGrafter"/>
</dbReference>
<evidence type="ECO:0000256" key="4">
    <source>
        <dbReference type="ARBA" id="ARBA00013203"/>
    </source>
</evidence>
<organism evidence="20">
    <name type="scientific">Phallusia mammillata</name>
    <dbReference type="NCBI Taxonomy" id="59560"/>
    <lineage>
        <taxon>Eukaryota</taxon>
        <taxon>Metazoa</taxon>
        <taxon>Chordata</taxon>
        <taxon>Tunicata</taxon>
        <taxon>Ascidiacea</taxon>
        <taxon>Phlebobranchia</taxon>
        <taxon>Ascidiidae</taxon>
        <taxon>Phallusia</taxon>
    </lineage>
</organism>
<evidence type="ECO:0000256" key="5">
    <source>
        <dbReference type="ARBA" id="ARBA00022490"/>
    </source>
</evidence>
<dbReference type="PANTHER" id="PTHR46392">
    <property type="entry name" value="DUAL SERINE/THREONINE AND TYROSINE PROTEIN KINASE"/>
    <property type="match status" value="1"/>
</dbReference>